<dbReference type="PROSITE" id="PS00108">
    <property type="entry name" value="PROTEIN_KINASE_ST"/>
    <property type="match status" value="1"/>
</dbReference>
<evidence type="ECO:0000256" key="9">
    <source>
        <dbReference type="ARBA" id="ARBA00022741"/>
    </source>
</evidence>
<evidence type="ECO:0000256" key="14">
    <source>
        <dbReference type="ARBA" id="ARBA00023170"/>
    </source>
</evidence>
<keyword evidence="7" id="KW-0732">Signal</keyword>
<dbReference type="CDD" id="cd06899">
    <property type="entry name" value="lectin_legume_LecRK_Arcelin_ConA"/>
    <property type="match status" value="1"/>
</dbReference>
<dbReference type="PROSITE" id="PS50011">
    <property type="entry name" value="PROTEIN_KINASE_DOM"/>
    <property type="match status" value="1"/>
</dbReference>
<dbReference type="InterPro" id="IPR013320">
    <property type="entry name" value="ConA-like_dom_sf"/>
</dbReference>
<dbReference type="Gene3D" id="2.60.120.200">
    <property type="match status" value="1"/>
</dbReference>
<comment type="caution">
    <text evidence="18">The sequence shown here is derived from an EMBL/GenBank/DDBJ whole genome shotgun (WGS) entry which is preliminary data.</text>
</comment>
<keyword evidence="6 16" id="KW-0812">Transmembrane</keyword>
<dbReference type="EMBL" id="JASCZI010212441">
    <property type="protein sequence ID" value="MED6199470.1"/>
    <property type="molecule type" value="Genomic_DNA"/>
</dbReference>
<evidence type="ECO:0000256" key="6">
    <source>
        <dbReference type="ARBA" id="ARBA00022692"/>
    </source>
</evidence>
<dbReference type="Proteomes" id="UP001341840">
    <property type="component" value="Unassembled WGS sequence"/>
</dbReference>
<dbReference type="InterPro" id="IPR011009">
    <property type="entry name" value="Kinase-like_dom_sf"/>
</dbReference>
<evidence type="ECO:0000259" key="17">
    <source>
        <dbReference type="PROSITE" id="PS50011"/>
    </source>
</evidence>
<proteinExistence type="inferred from homology"/>
<organism evidence="18 19">
    <name type="scientific">Stylosanthes scabra</name>
    <dbReference type="NCBI Taxonomy" id="79078"/>
    <lineage>
        <taxon>Eukaryota</taxon>
        <taxon>Viridiplantae</taxon>
        <taxon>Streptophyta</taxon>
        <taxon>Embryophyta</taxon>
        <taxon>Tracheophyta</taxon>
        <taxon>Spermatophyta</taxon>
        <taxon>Magnoliopsida</taxon>
        <taxon>eudicotyledons</taxon>
        <taxon>Gunneridae</taxon>
        <taxon>Pentapetalae</taxon>
        <taxon>rosids</taxon>
        <taxon>fabids</taxon>
        <taxon>Fabales</taxon>
        <taxon>Fabaceae</taxon>
        <taxon>Papilionoideae</taxon>
        <taxon>50 kb inversion clade</taxon>
        <taxon>dalbergioids sensu lato</taxon>
        <taxon>Dalbergieae</taxon>
        <taxon>Pterocarpus clade</taxon>
        <taxon>Stylosanthes</taxon>
    </lineage>
</organism>
<evidence type="ECO:0000313" key="19">
    <source>
        <dbReference type="Proteomes" id="UP001341840"/>
    </source>
</evidence>
<evidence type="ECO:0000313" key="18">
    <source>
        <dbReference type="EMBL" id="MED6199470.1"/>
    </source>
</evidence>
<evidence type="ECO:0000256" key="7">
    <source>
        <dbReference type="ARBA" id="ARBA00022729"/>
    </source>
</evidence>
<dbReference type="SMART" id="SM00220">
    <property type="entry name" value="S_TKc"/>
    <property type="match status" value="1"/>
</dbReference>
<dbReference type="InterPro" id="IPR008271">
    <property type="entry name" value="Ser/Thr_kinase_AS"/>
</dbReference>
<evidence type="ECO:0000256" key="2">
    <source>
        <dbReference type="ARBA" id="ARBA00007606"/>
    </source>
</evidence>
<dbReference type="SUPFAM" id="SSF49899">
    <property type="entry name" value="Concanavalin A-like lectins/glucanases"/>
    <property type="match status" value="1"/>
</dbReference>
<accession>A0ABU6XN59</accession>
<dbReference type="PROSITE" id="PS00107">
    <property type="entry name" value="PROTEIN_KINASE_ATP"/>
    <property type="match status" value="1"/>
</dbReference>
<dbReference type="InterPro" id="IPR001220">
    <property type="entry name" value="Legume_lectin_dom"/>
</dbReference>
<keyword evidence="14" id="KW-0675">Receptor</keyword>
<comment type="similarity">
    <text evidence="4">In the C-terminal section; belongs to the protein kinase superfamily. Ser/Thr protein kinase family.</text>
</comment>
<evidence type="ECO:0000256" key="13">
    <source>
        <dbReference type="ARBA" id="ARBA00023136"/>
    </source>
</evidence>
<keyword evidence="11 15" id="KW-0067">ATP-binding</keyword>
<dbReference type="CDD" id="cd14066">
    <property type="entry name" value="STKc_IRAK"/>
    <property type="match status" value="1"/>
</dbReference>
<feature type="domain" description="Protein kinase" evidence="17">
    <location>
        <begin position="288"/>
        <end position="545"/>
    </location>
</feature>
<evidence type="ECO:0000256" key="1">
    <source>
        <dbReference type="ARBA" id="ARBA00004479"/>
    </source>
</evidence>
<dbReference type="InterPro" id="IPR017441">
    <property type="entry name" value="Protein_kinase_ATP_BS"/>
</dbReference>
<evidence type="ECO:0000256" key="16">
    <source>
        <dbReference type="SAM" id="Phobius"/>
    </source>
</evidence>
<name>A0ABU6XN59_9FABA</name>
<feature type="transmembrane region" description="Helical" evidence="16">
    <location>
        <begin position="224"/>
        <end position="246"/>
    </location>
</feature>
<evidence type="ECO:0000256" key="15">
    <source>
        <dbReference type="PROSITE-ProRule" id="PRU10141"/>
    </source>
</evidence>
<sequence>MVASFCYSQTFLHHAFFSSFLVSNILSAYSIEFQISRFNPGDPNIIYRGQAGPRVGTIELNNNFDYISQVGSAIYSKDVLLYESSSGKQADFTTHFTFVIDTQGRSKYGTGLAFFLAPSGFQIPLNSAGGFLGLYNTSTKDSSRNQIVHVEFDSFSNPKWDPKMEHVGININSISSANYTAWNASRHTTGVNMERHVIQSWEFKFSLDLEPTNDNAKNHERKTWKVVVASIAGAVIVAIISSYVIITRWKRKKRDAIIERMNSIEDLERGAGPRRFSYEEIVLATNNFSPNRKLGQGGFGAVYRGYFADLDLVVAVKRISSGSRQGKREYVTEVRVISRLRHRNLVQLIGWCHDQGEFLLVYEYMPNGSLDYHLLGSRTPLTWNLRHKIVLGLACAILYLHEEWEQCVVHRDIKPSNVMLDSSFNVKLGDFGLAKLMDHELGPQTSALAGTIGYMAPEYISSRRASKESDVYSFGLVVLEIVTGKKVFDVISDEGSEKGLAEWVWDHYGREELHMVVDERLQKDFDEKEVKCLIIGGMWCCHPDKSLRPSIRQAIQVLNYEATVPQLPRKMPIAIYQYHVPTPSASSDGASISVSLRSGR</sequence>
<dbReference type="Gene3D" id="3.30.200.20">
    <property type="entry name" value="Phosphorylase Kinase, domain 1"/>
    <property type="match status" value="1"/>
</dbReference>
<dbReference type="Pfam" id="PF00139">
    <property type="entry name" value="Lectin_legB"/>
    <property type="match status" value="1"/>
</dbReference>
<evidence type="ECO:0000256" key="12">
    <source>
        <dbReference type="ARBA" id="ARBA00022989"/>
    </source>
</evidence>
<dbReference type="Pfam" id="PF00069">
    <property type="entry name" value="Pkinase"/>
    <property type="match status" value="1"/>
</dbReference>
<comment type="similarity">
    <text evidence="3">In the N-terminal section; belongs to the leguminous lectin family.</text>
</comment>
<keyword evidence="8" id="KW-0430">Lectin</keyword>
<keyword evidence="19" id="KW-1185">Reference proteome</keyword>
<dbReference type="PANTHER" id="PTHR27007">
    <property type="match status" value="1"/>
</dbReference>
<keyword evidence="5" id="KW-0808">Transferase</keyword>
<evidence type="ECO:0000256" key="4">
    <source>
        <dbReference type="ARBA" id="ARBA00010217"/>
    </source>
</evidence>
<evidence type="ECO:0000256" key="5">
    <source>
        <dbReference type="ARBA" id="ARBA00022679"/>
    </source>
</evidence>
<protein>
    <recommendedName>
        <fullName evidence="17">Protein kinase domain-containing protein</fullName>
    </recommendedName>
</protein>
<comment type="similarity">
    <text evidence="2">Belongs to the leguminous lectin family.</text>
</comment>
<dbReference type="InterPro" id="IPR050528">
    <property type="entry name" value="L-type_Lectin-RKs"/>
</dbReference>
<dbReference type="Gene3D" id="1.10.510.10">
    <property type="entry name" value="Transferase(Phosphotransferase) domain 1"/>
    <property type="match status" value="1"/>
</dbReference>
<gene>
    <name evidence="18" type="ORF">PIB30_076206</name>
</gene>
<evidence type="ECO:0000256" key="3">
    <source>
        <dbReference type="ARBA" id="ARBA00008536"/>
    </source>
</evidence>
<keyword evidence="13 16" id="KW-0472">Membrane</keyword>
<evidence type="ECO:0000256" key="10">
    <source>
        <dbReference type="ARBA" id="ARBA00022777"/>
    </source>
</evidence>
<comment type="subcellular location">
    <subcellularLocation>
        <location evidence="1">Membrane</location>
        <topology evidence="1">Single-pass type I membrane protein</topology>
    </subcellularLocation>
</comment>
<feature type="binding site" evidence="15">
    <location>
        <position position="317"/>
    </location>
    <ligand>
        <name>ATP</name>
        <dbReference type="ChEBI" id="CHEBI:30616"/>
    </ligand>
</feature>
<keyword evidence="12 16" id="KW-1133">Transmembrane helix</keyword>
<keyword evidence="9 15" id="KW-0547">Nucleotide-binding</keyword>
<dbReference type="InterPro" id="IPR000719">
    <property type="entry name" value="Prot_kinase_dom"/>
</dbReference>
<reference evidence="18 19" key="1">
    <citation type="journal article" date="2023" name="Plants (Basel)">
        <title>Bridging the Gap: Combining Genomics and Transcriptomics Approaches to Understand Stylosanthes scabra, an Orphan Legume from the Brazilian Caatinga.</title>
        <authorList>
            <person name="Ferreira-Neto J.R.C."/>
            <person name="da Silva M.D."/>
            <person name="Binneck E."/>
            <person name="de Melo N.F."/>
            <person name="da Silva R.H."/>
            <person name="de Melo A.L.T.M."/>
            <person name="Pandolfi V."/>
            <person name="Bustamante F.O."/>
            <person name="Brasileiro-Vidal A.C."/>
            <person name="Benko-Iseppon A.M."/>
        </authorList>
    </citation>
    <scope>NUCLEOTIDE SEQUENCE [LARGE SCALE GENOMIC DNA]</scope>
    <source>
        <tissue evidence="18">Leaves</tissue>
    </source>
</reference>
<evidence type="ECO:0000256" key="11">
    <source>
        <dbReference type="ARBA" id="ARBA00022840"/>
    </source>
</evidence>
<evidence type="ECO:0000256" key="8">
    <source>
        <dbReference type="ARBA" id="ARBA00022734"/>
    </source>
</evidence>
<keyword evidence="10" id="KW-0418">Kinase</keyword>
<dbReference type="SUPFAM" id="SSF56112">
    <property type="entry name" value="Protein kinase-like (PK-like)"/>
    <property type="match status" value="1"/>
</dbReference>